<evidence type="ECO:0000256" key="4">
    <source>
        <dbReference type="ARBA" id="ARBA00022553"/>
    </source>
</evidence>
<dbReference type="PANTHER" id="PTHR24351">
    <property type="entry name" value="RIBOSOMAL PROTEIN S6 KINASE"/>
    <property type="match status" value="1"/>
</dbReference>
<comment type="similarity">
    <text evidence="1">Belongs to the protein kinase superfamily. AGC Ser/Thr protein kinase family. PKC subfamily.</text>
</comment>
<evidence type="ECO:0000256" key="7">
    <source>
        <dbReference type="ARBA" id="ARBA00022741"/>
    </source>
</evidence>
<dbReference type="PROSITE" id="PS00107">
    <property type="entry name" value="PROTEIN_KINASE_ATP"/>
    <property type="match status" value="1"/>
</dbReference>
<evidence type="ECO:0000256" key="6">
    <source>
        <dbReference type="ARBA" id="ARBA00022723"/>
    </source>
</evidence>
<dbReference type="SMART" id="SM00133">
    <property type="entry name" value="S_TK_X"/>
    <property type="match status" value="1"/>
</dbReference>
<protein>
    <recommendedName>
        <fullName evidence="2">protein kinase C</fullName>
        <ecNumber evidence="2">2.7.11.13</ecNumber>
    </recommendedName>
</protein>
<evidence type="ECO:0000313" key="16">
    <source>
        <dbReference type="EMBL" id="KFO28016.1"/>
    </source>
</evidence>
<evidence type="ECO:0000256" key="10">
    <source>
        <dbReference type="ARBA" id="ARBA00022833"/>
    </source>
</evidence>
<dbReference type="InterPro" id="IPR017441">
    <property type="entry name" value="Protein_kinase_ATP_BS"/>
</dbReference>
<dbReference type="FunFam" id="3.30.200.20:FF:000103">
    <property type="entry name" value="Protein kinase C"/>
    <property type="match status" value="1"/>
</dbReference>
<evidence type="ECO:0000259" key="14">
    <source>
        <dbReference type="PROSITE" id="PS50081"/>
    </source>
</evidence>
<dbReference type="InterPro" id="IPR020454">
    <property type="entry name" value="DAG/PE-bd"/>
</dbReference>
<dbReference type="GO" id="GO:0005737">
    <property type="term" value="C:cytoplasm"/>
    <property type="evidence" value="ECO:0007669"/>
    <property type="project" value="UniProtKB-SubCell"/>
</dbReference>
<dbReference type="InterPro" id="IPR046349">
    <property type="entry name" value="C1-like_sf"/>
</dbReference>
<dbReference type="InterPro" id="IPR000719">
    <property type="entry name" value="Prot_kinase_dom"/>
</dbReference>
<evidence type="ECO:0000256" key="3">
    <source>
        <dbReference type="ARBA" id="ARBA00022527"/>
    </source>
</evidence>
<dbReference type="PROSITE" id="PS50011">
    <property type="entry name" value="PROTEIN_KINASE_DOM"/>
    <property type="match status" value="1"/>
</dbReference>
<evidence type="ECO:0000256" key="2">
    <source>
        <dbReference type="ARBA" id="ARBA00012429"/>
    </source>
</evidence>
<keyword evidence="6" id="KW-0479">Metal-binding</keyword>
<dbReference type="GO" id="GO:0004697">
    <property type="term" value="F:diacylglycerol-dependent serine/threonine kinase activity"/>
    <property type="evidence" value="ECO:0007669"/>
    <property type="project" value="UniProtKB-EC"/>
</dbReference>
<dbReference type="GO" id="GO:0008270">
    <property type="term" value="F:zinc ion binding"/>
    <property type="evidence" value="ECO:0007669"/>
    <property type="project" value="UniProtKB-KW"/>
</dbReference>
<dbReference type="GO" id="GO:0005524">
    <property type="term" value="F:ATP binding"/>
    <property type="evidence" value="ECO:0007669"/>
    <property type="project" value="UniProtKB-UniRule"/>
</dbReference>
<sequence>MLSDLKTDSELSVNAWPCVLEHPTEPCPGEEKSILHRAAGCCRKLYCANGHTFQAKHFSRRAHCAVCTDRVGGLGCQVYKCTRCKLLVHKKCHQLVTIQCGQHSLPSETTMPVDPSSMASDPAQPLIPRNLSTHAALEQVDEEHEAGNTAESGKASPGFGLQDFDLLSMIGRGSYGKVLLVQLKKSDHLYAMKTVKKELVNTDRIRTEKCILEQASNCPFLVGVHFCFQTESRLFFVLDYVNGGDLLFHMQRQRILHEQHARFYSAEIGLAFNYLHQRGILYRNLKQDNLLLDSEGHIKLTDYCICKEGLQPGDTTSTLCGTPNYLAPEIIRGEDYGFAVDWWTLGVMMYEMMVGESPFHLVESSDNPDQNSNHNLLQVILERKIHIPRCLSVEATSVLKSFLNRDPKERLGCCPQRGFADVQEHGFFQNVDWHRMERKQVAPPFKPNLSGGFGLDNFDPQFTNEPVRLTPVDSDIVRKIDGYEFEGFEYIDCLTMCEEEWV</sequence>
<gene>
    <name evidence="16" type="ORF">H920_10553</name>
</gene>
<dbReference type="PROSITE" id="PS51285">
    <property type="entry name" value="AGC_KINASE_CTER"/>
    <property type="match status" value="1"/>
</dbReference>
<keyword evidence="10" id="KW-0862">Zinc</keyword>
<dbReference type="InterPro" id="IPR011009">
    <property type="entry name" value="Kinase-like_dom_sf"/>
</dbReference>
<dbReference type="Gene3D" id="1.10.510.10">
    <property type="entry name" value="Transferase(Phosphotransferase) domain 1"/>
    <property type="match status" value="1"/>
</dbReference>
<dbReference type="SMART" id="SM00109">
    <property type="entry name" value="C1"/>
    <property type="match status" value="1"/>
</dbReference>
<dbReference type="AlphaFoldDB" id="A0A091DYV8"/>
<organism evidence="16 17">
    <name type="scientific">Fukomys damarensis</name>
    <name type="common">Damaraland mole rat</name>
    <name type="synonym">Cryptomys damarensis</name>
    <dbReference type="NCBI Taxonomy" id="885580"/>
    <lineage>
        <taxon>Eukaryota</taxon>
        <taxon>Metazoa</taxon>
        <taxon>Chordata</taxon>
        <taxon>Craniata</taxon>
        <taxon>Vertebrata</taxon>
        <taxon>Euteleostomi</taxon>
        <taxon>Mammalia</taxon>
        <taxon>Eutheria</taxon>
        <taxon>Euarchontoglires</taxon>
        <taxon>Glires</taxon>
        <taxon>Rodentia</taxon>
        <taxon>Hystricomorpha</taxon>
        <taxon>Bathyergidae</taxon>
        <taxon>Fukomys</taxon>
    </lineage>
</organism>
<evidence type="ECO:0000256" key="11">
    <source>
        <dbReference type="ARBA" id="ARBA00022840"/>
    </source>
</evidence>
<dbReference type="Pfam" id="PF00130">
    <property type="entry name" value="C1_1"/>
    <property type="match status" value="1"/>
</dbReference>
<dbReference type="Pfam" id="PF00433">
    <property type="entry name" value="Pkinase_C"/>
    <property type="match status" value="1"/>
</dbReference>
<keyword evidence="7 12" id="KW-0547">Nucleotide-binding</keyword>
<proteinExistence type="inferred from homology"/>
<feature type="domain" description="Phorbol-ester/DAG-type" evidence="14">
    <location>
        <begin position="50"/>
        <end position="100"/>
    </location>
</feature>
<keyword evidence="8" id="KW-0863">Zinc-finger</keyword>
<evidence type="ECO:0000259" key="15">
    <source>
        <dbReference type="PROSITE" id="PS51285"/>
    </source>
</evidence>
<dbReference type="CDD" id="cd20794">
    <property type="entry name" value="C1_aPKC"/>
    <property type="match status" value="1"/>
</dbReference>
<dbReference type="Gene3D" id="3.30.60.20">
    <property type="match status" value="1"/>
</dbReference>
<dbReference type="Pfam" id="PF00069">
    <property type="entry name" value="Pkinase"/>
    <property type="match status" value="1"/>
</dbReference>
<keyword evidence="17" id="KW-1185">Reference proteome</keyword>
<keyword evidence="3" id="KW-0723">Serine/threonine-protein kinase</keyword>
<keyword evidence="5" id="KW-0808">Transferase</keyword>
<dbReference type="SUPFAM" id="SSF56112">
    <property type="entry name" value="Protein kinase-like (PK-like)"/>
    <property type="match status" value="1"/>
</dbReference>
<dbReference type="EC" id="2.7.11.13" evidence="2"/>
<evidence type="ECO:0000256" key="5">
    <source>
        <dbReference type="ARBA" id="ARBA00022679"/>
    </source>
</evidence>
<feature type="domain" description="AGC-kinase C-terminal" evidence="15">
    <location>
        <begin position="429"/>
        <end position="500"/>
    </location>
</feature>
<keyword evidence="9 16" id="KW-0418">Kinase</keyword>
<name>A0A091DYV8_FUKDA</name>
<dbReference type="Proteomes" id="UP000028990">
    <property type="component" value="Unassembled WGS sequence"/>
</dbReference>
<evidence type="ECO:0000256" key="12">
    <source>
        <dbReference type="PROSITE-ProRule" id="PRU10141"/>
    </source>
</evidence>
<dbReference type="PROSITE" id="PS50081">
    <property type="entry name" value="ZF_DAG_PE_2"/>
    <property type="match status" value="1"/>
</dbReference>
<dbReference type="PRINTS" id="PR00008">
    <property type="entry name" value="DAGPEDOMAIN"/>
</dbReference>
<dbReference type="InterPro" id="IPR002219">
    <property type="entry name" value="PKC_DAG/PE"/>
</dbReference>
<dbReference type="SUPFAM" id="SSF57889">
    <property type="entry name" value="Cysteine-rich domain"/>
    <property type="match status" value="1"/>
</dbReference>
<dbReference type="OrthoDB" id="63267at2759"/>
<dbReference type="EMBL" id="KN122825">
    <property type="protein sequence ID" value="KFO28016.1"/>
    <property type="molecule type" value="Genomic_DNA"/>
</dbReference>
<evidence type="ECO:0000256" key="1">
    <source>
        <dbReference type="ARBA" id="ARBA00005490"/>
    </source>
</evidence>
<dbReference type="STRING" id="885580.ENSFDAP00000010220"/>
<dbReference type="PROSITE" id="PS00479">
    <property type="entry name" value="ZF_DAG_PE_1"/>
    <property type="match status" value="1"/>
</dbReference>
<evidence type="ECO:0000313" key="17">
    <source>
        <dbReference type="Proteomes" id="UP000028990"/>
    </source>
</evidence>
<evidence type="ECO:0000256" key="9">
    <source>
        <dbReference type="ARBA" id="ARBA00022777"/>
    </source>
</evidence>
<accession>A0A091DYV8</accession>
<evidence type="ECO:0000259" key="13">
    <source>
        <dbReference type="PROSITE" id="PS50011"/>
    </source>
</evidence>
<reference evidence="16 17" key="1">
    <citation type="submission" date="2013-11" db="EMBL/GenBank/DDBJ databases">
        <title>The Damaraland mole rat (Fukomys damarensis) genome and evolution of African mole rats.</title>
        <authorList>
            <person name="Gladyshev V.N."/>
            <person name="Fang X."/>
        </authorList>
    </citation>
    <scope>NUCLEOTIDE SEQUENCE [LARGE SCALE GENOMIC DNA]</scope>
    <source>
        <tissue evidence="16">Liver</tissue>
    </source>
</reference>
<keyword evidence="4" id="KW-0597">Phosphoprotein</keyword>
<evidence type="ECO:0000256" key="8">
    <source>
        <dbReference type="ARBA" id="ARBA00022771"/>
    </source>
</evidence>
<feature type="domain" description="Protein kinase" evidence="13">
    <location>
        <begin position="164"/>
        <end position="428"/>
    </location>
</feature>
<dbReference type="FunFam" id="1.10.510.10:FF:000048">
    <property type="entry name" value="Protein kinase C"/>
    <property type="match status" value="1"/>
</dbReference>
<feature type="binding site" evidence="12">
    <location>
        <position position="197"/>
    </location>
    <ligand>
        <name>ATP</name>
        <dbReference type="ChEBI" id="CHEBI:30616"/>
    </ligand>
</feature>
<dbReference type="InterPro" id="IPR000961">
    <property type="entry name" value="AGC-kinase_C"/>
</dbReference>
<keyword evidence="11 12" id="KW-0067">ATP-binding</keyword>
<dbReference type="InterPro" id="IPR017892">
    <property type="entry name" value="Pkinase_C"/>
</dbReference>
<dbReference type="Gene3D" id="3.30.200.20">
    <property type="entry name" value="Phosphorylase Kinase, domain 1"/>
    <property type="match status" value="1"/>
</dbReference>